<gene>
    <name evidence="10" type="ORF">A361_14375</name>
</gene>
<evidence type="ECO:0000256" key="2">
    <source>
        <dbReference type="ARBA" id="ARBA00007886"/>
    </source>
</evidence>
<dbReference type="STRING" id="1196031.A361_14375"/>
<dbReference type="PANTHER" id="PTHR35789">
    <property type="entry name" value="SPORE GERMINATION PROTEIN B3"/>
    <property type="match status" value="1"/>
</dbReference>
<dbReference type="NCBIfam" id="TIGR02887">
    <property type="entry name" value="spore_ger_x_C"/>
    <property type="match status" value="1"/>
</dbReference>
<evidence type="ECO:0000313" key="10">
    <source>
        <dbReference type="EMBL" id="AND40285.1"/>
    </source>
</evidence>
<keyword evidence="6" id="KW-0564">Palmitate</keyword>
<dbReference type="InterPro" id="IPR038501">
    <property type="entry name" value="Spore_GerAC_C_sf"/>
</dbReference>
<sequence>MKLTQNVLIIILAVISLSGCWSSKEIEELGLIIGTAIDLETEGEADDWESGIANGNIFRLTNQLITAETANNATNGGQSQVRAYKNITETGDAVLPALRNMILRIDKRAFGEHAKVVVIGEELARGYNLKQVLDFFRREQEMRPSTLIVIAKGSASKTLESAEPTVIPAIQLVEMIQGMERTTKILTPTPIAKIEGQLNSGNSFLIQTVATDNNDRKLTGAAMIDGNTKTLRAFLNDTETEGVTWIKGEGKGGLVRSSDEEASQPIVYESLSMKSKIKPSVKGDSISFTVKIETEGRIGEHWDIGGKAFDSKYMKRAEKATEKEIERLVKSVLEKTQGEYKMDVLGFGSSLQISYPQVWNKVKNNWDETFSEIPVDFSINVSIKEMGTSG</sequence>
<evidence type="ECO:0000256" key="1">
    <source>
        <dbReference type="ARBA" id="ARBA00004635"/>
    </source>
</evidence>
<evidence type="ECO:0000256" key="5">
    <source>
        <dbReference type="ARBA" id="ARBA00023136"/>
    </source>
</evidence>
<dbReference type="PROSITE" id="PS51257">
    <property type="entry name" value="PROKAR_LIPOPROTEIN"/>
    <property type="match status" value="1"/>
</dbReference>
<evidence type="ECO:0000259" key="9">
    <source>
        <dbReference type="Pfam" id="PF25198"/>
    </source>
</evidence>
<dbReference type="GO" id="GO:0016020">
    <property type="term" value="C:membrane"/>
    <property type="evidence" value="ECO:0007669"/>
    <property type="project" value="UniProtKB-SubCell"/>
</dbReference>
<keyword evidence="4" id="KW-0732">Signal</keyword>
<dbReference type="eggNOG" id="ENOG502Z8GN">
    <property type="taxonomic scope" value="Bacteria"/>
</dbReference>
<evidence type="ECO:0000256" key="7">
    <source>
        <dbReference type="ARBA" id="ARBA00023288"/>
    </source>
</evidence>
<dbReference type="PANTHER" id="PTHR35789:SF1">
    <property type="entry name" value="SPORE GERMINATION PROTEIN B3"/>
    <property type="match status" value="1"/>
</dbReference>
<name>A0A169FQ86_9BACI</name>
<dbReference type="InterPro" id="IPR046953">
    <property type="entry name" value="Spore_GerAC-like_C"/>
</dbReference>
<proteinExistence type="inferred from homology"/>
<evidence type="ECO:0000256" key="6">
    <source>
        <dbReference type="ARBA" id="ARBA00023139"/>
    </source>
</evidence>
<keyword evidence="3" id="KW-0309">Germination</keyword>
<feature type="domain" description="Spore germination protein N-terminal" evidence="9">
    <location>
        <begin position="23"/>
        <end position="206"/>
    </location>
</feature>
<keyword evidence="7" id="KW-0449">Lipoprotein</keyword>
<dbReference type="RefSeq" id="WP_019381302.1">
    <property type="nucleotide sequence ID" value="NZ_CP015506.1"/>
</dbReference>
<keyword evidence="5" id="KW-0472">Membrane</keyword>
<dbReference type="KEGG" id="bon:A361_14375"/>
<dbReference type="EMBL" id="CP015506">
    <property type="protein sequence ID" value="AND40285.1"/>
    <property type="molecule type" value="Genomic_DNA"/>
</dbReference>
<dbReference type="Pfam" id="PF25198">
    <property type="entry name" value="Spore_GerAC_N"/>
    <property type="match status" value="1"/>
</dbReference>
<evidence type="ECO:0000256" key="3">
    <source>
        <dbReference type="ARBA" id="ARBA00022544"/>
    </source>
</evidence>
<dbReference type="Pfam" id="PF05504">
    <property type="entry name" value="Spore_GerAC"/>
    <property type="match status" value="1"/>
</dbReference>
<accession>A0A169FQ86</accession>
<evidence type="ECO:0000256" key="4">
    <source>
        <dbReference type="ARBA" id="ARBA00022729"/>
    </source>
</evidence>
<feature type="domain" description="Spore germination GerAC-like C-terminal" evidence="8">
    <location>
        <begin position="219"/>
        <end position="387"/>
    </location>
</feature>
<dbReference type="Gene3D" id="3.30.300.210">
    <property type="entry name" value="Nutrient germinant receptor protein C, domain 3"/>
    <property type="match status" value="1"/>
</dbReference>
<dbReference type="GO" id="GO:0009847">
    <property type="term" value="P:spore germination"/>
    <property type="evidence" value="ECO:0007669"/>
    <property type="project" value="InterPro"/>
</dbReference>
<dbReference type="InterPro" id="IPR057336">
    <property type="entry name" value="GerAC_N"/>
</dbReference>
<comment type="subcellular location">
    <subcellularLocation>
        <location evidence="1">Membrane</location>
        <topology evidence="1">Lipid-anchor</topology>
    </subcellularLocation>
</comment>
<comment type="similarity">
    <text evidence="2">Belongs to the GerABKC lipoprotein family.</text>
</comment>
<dbReference type="Proteomes" id="UP000077856">
    <property type="component" value="Chromosome"/>
</dbReference>
<reference evidence="10 11" key="1">
    <citation type="submission" date="2016-04" db="EMBL/GenBank/DDBJ databases">
        <title>Complete genome sequence of Bacillus oceanisediminis strain 2691.</title>
        <authorList>
            <person name="Jeong H."/>
            <person name="Kim H.J."/>
            <person name="Lee D.-W."/>
        </authorList>
    </citation>
    <scope>NUCLEOTIDE SEQUENCE [LARGE SCALE GENOMIC DNA]</scope>
    <source>
        <strain evidence="10 11">2691</strain>
    </source>
</reference>
<protein>
    <submittedName>
        <fullName evidence="10">Spore gernimation protein GerC</fullName>
    </submittedName>
</protein>
<evidence type="ECO:0000259" key="8">
    <source>
        <dbReference type="Pfam" id="PF05504"/>
    </source>
</evidence>
<organism evidence="10 11">
    <name type="scientific">Cytobacillus oceanisediminis 2691</name>
    <dbReference type="NCBI Taxonomy" id="1196031"/>
    <lineage>
        <taxon>Bacteria</taxon>
        <taxon>Bacillati</taxon>
        <taxon>Bacillota</taxon>
        <taxon>Bacilli</taxon>
        <taxon>Bacillales</taxon>
        <taxon>Bacillaceae</taxon>
        <taxon>Cytobacillus</taxon>
    </lineage>
</organism>
<evidence type="ECO:0000313" key="11">
    <source>
        <dbReference type="Proteomes" id="UP000077856"/>
    </source>
</evidence>
<dbReference type="InterPro" id="IPR008844">
    <property type="entry name" value="Spore_GerAC-like"/>
</dbReference>
<dbReference type="AlphaFoldDB" id="A0A169FQ86"/>